<comment type="caution">
    <text evidence="2">The sequence shown here is derived from an EMBL/GenBank/DDBJ whole genome shotgun (WGS) entry which is preliminary data.</text>
</comment>
<feature type="compositionally biased region" description="Basic and acidic residues" evidence="1">
    <location>
        <begin position="16"/>
        <end position="30"/>
    </location>
</feature>
<name>A0AAD5UZI6_9APHY</name>
<feature type="compositionally biased region" description="Basic and acidic residues" evidence="1">
    <location>
        <begin position="52"/>
        <end position="81"/>
    </location>
</feature>
<organism evidence="2 3">
    <name type="scientific">Meripilus lineatus</name>
    <dbReference type="NCBI Taxonomy" id="2056292"/>
    <lineage>
        <taxon>Eukaryota</taxon>
        <taxon>Fungi</taxon>
        <taxon>Dikarya</taxon>
        <taxon>Basidiomycota</taxon>
        <taxon>Agaricomycotina</taxon>
        <taxon>Agaricomycetes</taxon>
        <taxon>Polyporales</taxon>
        <taxon>Meripilaceae</taxon>
        <taxon>Meripilus</taxon>
    </lineage>
</organism>
<dbReference type="Proteomes" id="UP001212997">
    <property type="component" value="Unassembled WGS sequence"/>
</dbReference>
<protein>
    <submittedName>
        <fullName evidence="2">Uncharacterized protein</fullName>
    </submittedName>
</protein>
<feature type="compositionally biased region" description="Low complexity" evidence="1">
    <location>
        <begin position="346"/>
        <end position="356"/>
    </location>
</feature>
<evidence type="ECO:0000313" key="2">
    <source>
        <dbReference type="EMBL" id="KAJ3482018.1"/>
    </source>
</evidence>
<gene>
    <name evidence="2" type="ORF">NLI96_g7278</name>
</gene>
<accession>A0AAD5UZI6</accession>
<feature type="compositionally biased region" description="Pro residues" evidence="1">
    <location>
        <begin position="396"/>
        <end position="413"/>
    </location>
</feature>
<proteinExistence type="predicted"/>
<feature type="region of interest" description="Disordered" evidence="1">
    <location>
        <begin position="1"/>
        <end position="81"/>
    </location>
</feature>
<feature type="region of interest" description="Disordered" evidence="1">
    <location>
        <begin position="341"/>
        <end position="453"/>
    </location>
</feature>
<dbReference type="EMBL" id="JANAWD010000293">
    <property type="protein sequence ID" value="KAJ3482018.1"/>
    <property type="molecule type" value="Genomic_DNA"/>
</dbReference>
<reference evidence="2" key="1">
    <citation type="submission" date="2022-07" db="EMBL/GenBank/DDBJ databases">
        <title>Genome Sequence of Physisporinus lineatus.</title>
        <authorList>
            <person name="Buettner E."/>
        </authorList>
    </citation>
    <scope>NUCLEOTIDE SEQUENCE</scope>
    <source>
        <strain evidence="2">VT162</strain>
    </source>
</reference>
<feature type="compositionally biased region" description="Basic residues" evidence="1">
    <location>
        <begin position="380"/>
        <end position="392"/>
    </location>
</feature>
<evidence type="ECO:0000313" key="3">
    <source>
        <dbReference type="Proteomes" id="UP001212997"/>
    </source>
</evidence>
<dbReference type="PANTHER" id="PTHR37331">
    <property type="entry name" value="YALI0F11671P"/>
    <property type="match status" value="1"/>
</dbReference>
<keyword evidence="3" id="KW-1185">Reference proteome</keyword>
<sequence>MHSLTPPPTVRIAPDVTERRFSSSESDVKSLIDTISGAAQDAASRHAQQLRETLDMEREDQARQREQLDLERAQRDHERDAHHEEIVRMYEERLRKQEADCEEKMRLQREEFERVREELEAAREEMAKERELHSVEDAERRERDRAEDLQRAEDLRTQLDELTEKINQGQAEFIAERGIQEQRYQDKMARCDAKEAKLNEMLQLTAQIAATQDTERMRQEEERAAAAGRPSNDDVIAELKAEIGRLTEMLHNIVEDFRTDSARQHEDTINAVRATAQEQVPFNVRGYLDDFSRSLAAEVRLLLAEVGKLHEKKRGLQYQIGILMVEQSKYMPGGMLDPDWTGPDLAAACPPRAEAPPVHEATPPQAEEHVSAPARTGWRPVHRRSQRLRRSRAGPSAPPPAPPPPVPAHPPQQPRHLTVYPPPPSHRETQSWSRWEPDPNNLPTPPSRPVTLLSPEHERPGLFGPRSMSGSAHVHPREIPESVVLQLQPFYSVNDAIITTRFLSNSQQTSSVCQWLRTRPKRLLRQPPHSLAPPISTPSSSTLRLSDDLPPTSFSDPERPGLYYHLFEPPTSVSSTSPVFAISFLPGAPLVAESKTVLGWLPAQTFGGDGEAGLNDFRQNPSFLNILHEAIESGLNDGVDEVQKNGAIQTQQGWMHIHDERNVPALGRIGDPDDIIASVRVEEGKILPGTYQRMPSYRLCTSDGIMQLSEGLANRLMETLRKYAELETRA</sequence>
<dbReference type="PANTHER" id="PTHR37331:SF1">
    <property type="entry name" value="YALI0F11671P"/>
    <property type="match status" value="1"/>
</dbReference>
<evidence type="ECO:0000256" key="1">
    <source>
        <dbReference type="SAM" id="MobiDB-lite"/>
    </source>
</evidence>
<feature type="region of interest" description="Disordered" evidence="1">
    <location>
        <begin position="125"/>
        <end position="149"/>
    </location>
</feature>
<feature type="region of interest" description="Disordered" evidence="1">
    <location>
        <begin position="524"/>
        <end position="554"/>
    </location>
</feature>
<dbReference type="AlphaFoldDB" id="A0AAD5UZI6"/>